<keyword evidence="1" id="KW-0472">Membrane</keyword>
<dbReference type="InterPro" id="IPR029058">
    <property type="entry name" value="AB_hydrolase_fold"/>
</dbReference>
<evidence type="ECO:0000313" key="3">
    <source>
        <dbReference type="EMBL" id="MBF4176483.1"/>
    </source>
</evidence>
<organism evidence="3 4">
    <name type="scientific">Lelliottia nimipressuralis</name>
    <dbReference type="NCBI Taxonomy" id="69220"/>
    <lineage>
        <taxon>Bacteria</taxon>
        <taxon>Pseudomonadati</taxon>
        <taxon>Pseudomonadota</taxon>
        <taxon>Gammaproteobacteria</taxon>
        <taxon>Enterobacterales</taxon>
        <taxon>Enterobacteriaceae</taxon>
        <taxon>Lelliottia</taxon>
    </lineage>
</organism>
<protein>
    <recommendedName>
        <fullName evidence="2">DUF1023 domain-containing protein</fullName>
    </recommendedName>
</protein>
<dbReference type="Pfam" id="PF06259">
    <property type="entry name" value="Abhydrolase_8"/>
    <property type="match status" value="1"/>
</dbReference>
<dbReference type="EMBL" id="JADIXP010000001">
    <property type="protein sequence ID" value="MBF4176483.1"/>
    <property type="molecule type" value="Genomic_DNA"/>
</dbReference>
<gene>
    <name evidence="3" type="ORF">ISP11_01270</name>
</gene>
<keyword evidence="1" id="KW-1133">Transmembrane helix</keyword>
<dbReference type="Proteomes" id="UP000628560">
    <property type="component" value="Unassembled WGS sequence"/>
</dbReference>
<evidence type="ECO:0000313" key="4">
    <source>
        <dbReference type="Proteomes" id="UP000628560"/>
    </source>
</evidence>
<feature type="domain" description="DUF1023" evidence="2">
    <location>
        <begin position="209"/>
        <end position="259"/>
    </location>
</feature>
<name>A0ABD4K486_9ENTR</name>
<keyword evidence="1" id="KW-0812">Transmembrane</keyword>
<evidence type="ECO:0000259" key="2">
    <source>
        <dbReference type="Pfam" id="PF06259"/>
    </source>
</evidence>
<dbReference type="RefSeq" id="WP_194512156.1">
    <property type="nucleotide sequence ID" value="NZ_JADIXP010000001.1"/>
</dbReference>
<sequence length="390" mass="44182">MLKIIVVDDSEKRVDLIKKTLSECEFFTQLDLSYVETADKARQCLLEVSDILILDVLIPKKLNSTPQAVHSFNLLNDISNSQKKYIRPNLIIGLTADTAELGNYRNTFYENASIVLDGSLSNHDWLNTIIKQIRTALESKRKASQLIHDKVLITIHGIRTFGKWQGNLANEIKSYSKSFDFIEIKYGFFDLLSFIFPPLRNRKTKQIAKRLIKNIIANKDKDITIIAHSYGTIILSDALKELNSDCKIENLILCGSPLTSSFNIEHFISSAKLTVNECGTKDYILVASKCLVLGLGDAGKSGFNYDNSANFLNRYFNGGHDLYTKEKQNEVSFASKYWLPLIISSAPPTMVDERKNYIGEDLLHILSKLAYHIKPFAYVAAFLLLLYVVY</sequence>
<comment type="caution">
    <text evidence="3">The sequence shown here is derived from an EMBL/GenBank/DDBJ whole genome shotgun (WGS) entry which is preliminary data.</text>
</comment>
<dbReference type="InterPro" id="IPR010427">
    <property type="entry name" value="DUF1023"/>
</dbReference>
<evidence type="ECO:0000256" key="1">
    <source>
        <dbReference type="SAM" id="Phobius"/>
    </source>
</evidence>
<dbReference type="AlphaFoldDB" id="A0ABD4K486"/>
<feature type="transmembrane region" description="Helical" evidence="1">
    <location>
        <begin position="369"/>
        <end position="389"/>
    </location>
</feature>
<proteinExistence type="predicted"/>
<reference evidence="3 4" key="1">
    <citation type="submission" date="2020-11" db="EMBL/GenBank/DDBJ databases">
        <title>Identification of Lelliottia nimipressuralis from Wound Infection by Whole Genome-Based Bacterial Identification.</title>
        <authorList>
            <person name="Navarathna D.H."/>
            <person name="Choi H."/>
            <person name="Jinadatha C."/>
            <person name="Chatterjee P."/>
            <person name="Hwang M."/>
        </authorList>
    </citation>
    <scope>NUCLEOTIDE SEQUENCE [LARGE SCALE GENOMIC DNA]</scope>
    <source>
        <strain evidence="3 4">DN2020</strain>
    </source>
</reference>
<accession>A0ABD4K486</accession>
<dbReference type="Gene3D" id="3.40.50.1820">
    <property type="entry name" value="alpha/beta hydrolase"/>
    <property type="match status" value="1"/>
</dbReference>
<dbReference type="SUPFAM" id="SSF53474">
    <property type="entry name" value="alpha/beta-Hydrolases"/>
    <property type="match status" value="1"/>
</dbReference>